<keyword evidence="1" id="KW-1133">Transmembrane helix</keyword>
<reference evidence="3 4" key="1">
    <citation type="submission" date="2020-07" db="EMBL/GenBank/DDBJ databases">
        <title>Roseicoccus Jingziensis gen. nov., sp. nov., isolated from coastal seawater.</title>
        <authorList>
            <person name="Feng X."/>
        </authorList>
    </citation>
    <scope>NUCLEOTIDE SEQUENCE [LARGE SCALE GENOMIC DNA]</scope>
    <source>
        <strain evidence="3 4">N1E253</strain>
    </source>
</reference>
<comment type="caution">
    <text evidence="3">The sequence shown here is derived from an EMBL/GenBank/DDBJ whole genome shotgun (WGS) entry which is preliminary data.</text>
</comment>
<keyword evidence="1" id="KW-0812">Transmembrane</keyword>
<proteinExistence type="predicted"/>
<dbReference type="PANTHER" id="PTHR34351">
    <property type="entry name" value="SLR1927 PROTEIN-RELATED"/>
    <property type="match status" value="1"/>
</dbReference>
<sequence>MSQSQPSPRLQRILYRIYHQNSAVAHFLMHRFRPGGILLVLLIPASLLLLPQYSLAPLFQIRASLFALLGFSAFWALIRRAKLKATRHLPKHATAQQELRYRVDLENTGALSLTGSSVLEIPPDNRPSFDLFAHSREPGEQKRNLFDRFFCYYRWEWLQRTLTRFRSESSPPLQTLAPGAHTSTTLTLTPKQRGVISLNDLRVTLPDPLGLFQQVRKIHTNNDQLIVLPKRYRLPQFSLPGSARFQIGGETASSAVGQSGDFTSVRDYRPGDPLRHIHWKSWAKTGHPIVKEYEEVFFPRYGLVLDTFVPAEDADIFEESVSVAASFAATIDTRESLLDLMFIRDEAHVFSAGRGEERIDKMLEVLAGVSCEPREDFIELQKLILRYREDLTACICIFTGWSEARNTMLKRLLQASISLKVICICKDEESIRQAKQSSPPVTPVHWLRSQHIQQDLISPAT</sequence>
<dbReference type="Pfam" id="PF01882">
    <property type="entry name" value="DUF58"/>
    <property type="match status" value="1"/>
</dbReference>
<evidence type="ECO:0000256" key="1">
    <source>
        <dbReference type="SAM" id="Phobius"/>
    </source>
</evidence>
<dbReference type="PANTHER" id="PTHR34351:SF2">
    <property type="entry name" value="DUF58 DOMAIN-CONTAINING PROTEIN"/>
    <property type="match status" value="1"/>
</dbReference>
<feature type="transmembrane region" description="Helical" evidence="1">
    <location>
        <begin position="36"/>
        <end position="53"/>
    </location>
</feature>
<dbReference type="EMBL" id="JACBAZ010000008">
    <property type="protein sequence ID" value="NWK57209.1"/>
    <property type="molecule type" value="Genomic_DNA"/>
</dbReference>
<keyword evidence="4" id="KW-1185">Reference proteome</keyword>
<name>A0A851GJ56_9BACT</name>
<evidence type="ECO:0000313" key="3">
    <source>
        <dbReference type="EMBL" id="NWK57209.1"/>
    </source>
</evidence>
<gene>
    <name evidence="3" type="ORF">HW115_16420</name>
</gene>
<evidence type="ECO:0000313" key="4">
    <source>
        <dbReference type="Proteomes" id="UP000557872"/>
    </source>
</evidence>
<dbReference type="Proteomes" id="UP000557872">
    <property type="component" value="Unassembled WGS sequence"/>
</dbReference>
<evidence type="ECO:0000259" key="2">
    <source>
        <dbReference type="Pfam" id="PF01882"/>
    </source>
</evidence>
<protein>
    <submittedName>
        <fullName evidence="3">DUF58 domain-containing protein</fullName>
    </submittedName>
</protein>
<accession>A0A851GJ56</accession>
<dbReference type="RefSeq" id="WP_178934033.1">
    <property type="nucleotide sequence ID" value="NZ_JACBAZ010000008.1"/>
</dbReference>
<keyword evidence="1" id="KW-0472">Membrane</keyword>
<organism evidence="3 4">
    <name type="scientific">Oceaniferula marina</name>
    <dbReference type="NCBI Taxonomy" id="2748318"/>
    <lineage>
        <taxon>Bacteria</taxon>
        <taxon>Pseudomonadati</taxon>
        <taxon>Verrucomicrobiota</taxon>
        <taxon>Verrucomicrobiia</taxon>
        <taxon>Verrucomicrobiales</taxon>
        <taxon>Verrucomicrobiaceae</taxon>
        <taxon>Oceaniferula</taxon>
    </lineage>
</organism>
<feature type="transmembrane region" description="Helical" evidence="1">
    <location>
        <begin position="59"/>
        <end position="78"/>
    </location>
</feature>
<dbReference type="InterPro" id="IPR002881">
    <property type="entry name" value="DUF58"/>
</dbReference>
<feature type="domain" description="DUF58" evidence="2">
    <location>
        <begin position="264"/>
        <end position="374"/>
    </location>
</feature>
<dbReference type="AlphaFoldDB" id="A0A851GJ56"/>